<feature type="transmembrane region" description="Helical" evidence="6">
    <location>
        <begin position="377"/>
        <end position="405"/>
    </location>
</feature>
<protein>
    <recommendedName>
        <fullName evidence="6">Phosphatidylglycerol lysyltransferase</fullName>
        <ecNumber evidence="6">2.3.2.3</ecNumber>
    </recommendedName>
    <alternativeName>
        <fullName evidence="6">Lysylphosphatidylglycerol synthase</fullName>
    </alternativeName>
</protein>
<proteinExistence type="inferred from homology"/>
<comment type="subcellular location">
    <subcellularLocation>
        <location evidence="1 6">Cell membrane</location>
        <topology evidence="1 6">Multi-pass membrane protein</topology>
    </subcellularLocation>
</comment>
<dbReference type="GO" id="GO:0005886">
    <property type="term" value="C:plasma membrane"/>
    <property type="evidence" value="ECO:0007669"/>
    <property type="project" value="UniProtKB-SubCell"/>
</dbReference>
<dbReference type="EMBL" id="DVOH01000021">
    <property type="protein sequence ID" value="HIV00032.1"/>
    <property type="molecule type" value="Genomic_DNA"/>
</dbReference>
<evidence type="ECO:0000256" key="7">
    <source>
        <dbReference type="SAM" id="MobiDB-lite"/>
    </source>
</evidence>
<feature type="transmembrane region" description="Helical" evidence="6">
    <location>
        <begin position="203"/>
        <end position="219"/>
    </location>
</feature>
<dbReference type="GO" id="GO:0046677">
    <property type="term" value="P:response to antibiotic"/>
    <property type="evidence" value="ECO:0007669"/>
    <property type="project" value="UniProtKB-KW"/>
</dbReference>
<dbReference type="AlphaFoldDB" id="A0A9D1NBG0"/>
<keyword evidence="6" id="KW-0046">Antibiotic resistance</keyword>
<name>A0A9D1NBG0_9FIRM</name>
<evidence type="ECO:0000313" key="9">
    <source>
        <dbReference type="Proteomes" id="UP000886891"/>
    </source>
</evidence>
<dbReference type="GO" id="GO:0050071">
    <property type="term" value="F:phosphatidylglycerol lysyltransferase activity"/>
    <property type="evidence" value="ECO:0007669"/>
    <property type="project" value="UniProtKB-EC"/>
</dbReference>
<evidence type="ECO:0000256" key="5">
    <source>
        <dbReference type="ARBA" id="ARBA00023136"/>
    </source>
</evidence>
<evidence type="ECO:0000256" key="4">
    <source>
        <dbReference type="ARBA" id="ARBA00022989"/>
    </source>
</evidence>
<keyword evidence="4 6" id="KW-1133">Transmembrane helix</keyword>
<comment type="catalytic activity">
    <reaction evidence="6">
        <text>L-lysyl-tRNA(Lys) + a 1,2-diacyl-sn-glycero-3-phospho-(1'-sn-glycerol) = a 1,2-diacyl-sn-glycero-3-phospho-1'-(3'-O-L-lysyl)-sn-glycerol + tRNA(Lys)</text>
        <dbReference type="Rhea" id="RHEA:10668"/>
        <dbReference type="Rhea" id="RHEA-COMP:9696"/>
        <dbReference type="Rhea" id="RHEA-COMP:9697"/>
        <dbReference type="ChEBI" id="CHEBI:64716"/>
        <dbReference type="ChEBI" id="CHEBI:75792"/>
        <dbReference type="ChEBI" id="CHEBI:78442"/>
        <dbReference type="ChEBI" id="CHEBI:78529"/>
        <dbReference type="EC" id="2.3.2.3"/>
    </reaction>
</comment>
<evidence type="ECO:0000256" key="6">
    <source>
        <dbReference type="RuleBase" id="RU363042"/>
    </source>
</evidence>
<feature type="region of interest" description="Disordered" evidence="7">
    <location>
        <begin position="434"/>
        <end position="459"/>
    </location>
</feature>
<accession>A0A9D1NBG0</accession>
<feature type="transmembrane region" description="Helical" evidence="6">
    <location>
        <begin position="80"/>
        <end position="99"/>
    </location>
</feature>
<evidence type="ECO:0000256" key="3">
    <source>
        <dbReference type="ARBA" id="ARBA00022692"/>
    </source>
</evidence>
<dbReference type="Proteomes" id="UP000886891">
    <property type="component" value="Unassembled WGS sequence"/>
</dbReference>
<keyword evidence="6" id="KW-0443">Lipid metabolism</keyword>
<keyword evidence="5 6" id="KW-0472">Membrane</keyword>
<sequence length="459" mass="50477">MADQFKKDILTESESDLPFSEAKSAAPSSETSDAASASAGVTALDDSANESNVLPPDDNDLIAKENAIPPLKKQNIWGKLLFLLINFAVVGAILGIEYSNSGQLPSFAELAAGVRGNEWYLFGAFMMFVSFVVCESLCFMMILHSTGNGWKPFTSVKITIIGKYYDHITPFSMGGQPFQMYYLNRRGVDIATSCAAPLARHSIKLLAVNIFVITLYIVNPTDASLGIKIAAFIGVAFNLTMPVFALILILKKEVGLAIARWVVKLGTKIKIVKDYDRTLKKITTETEKFLNSLRFLGSRPLLLIGVGIFSALEVVSLVCVPFFVVRAFGVPIEFFDALVKGFYNMNAASFIPTPGTAGGAEAFFYGLFGDTLPEGSFFWAVMIWRFITFYSFILIGTATNIAMFISSWRKTKAYNREIIAKRLRIRQLIEERAARRRSGAPSQTPAPPESDPADDSSDR</sequence>
<evidence type="ECO:0000256" key="1">
    <source>
        <dbReference type="ARBA" id="ARBA00004651"/>
    </source>
</evidence>
<organism evidence="8 9">
    <name type="scientific">Candidatus Stercoripulliclostridium merdipullorum</name>
    <dbReference type="NCBI Taxonomy" id="2840952"/>
    <lineage>
        <taxon>Bacteria</taxon>
        <taxon>Bacillati</taxon>
        <taxon>Bacillota</taxon>
        <taxon>Clostridia</taxon>
        <taxon>Eubacteriales</taxon>
        <taxon>Candidatus Stercoripulliclostridium</taxon>
    </lineage>
</organism>
<keyword evidence="2" id="KW-1003">Cell membrane</keyword>
<gene>
    <name evidence="6" type="primary">mprF</name>
    <name evidence="8" type="ORF">IAB14_02815</name>
</gene>
<feature type="compositionally biased region" description="Basic and acidic residues" evidence="7">
    <location>
        <begin position="1"/>
        <end position="10"/>
    </location>
</feature>
<comment type="similarity">
    <text evidence="6">Belongs to the LPG synthase family.</text>
</comment>
<feature type="transmembrane region" description="Helical" evidence="6">
    <location>
        <begin position="225"/>
        <end position="250"/>
    </location>
</feature>
<keyword evidence="6" id="KW-0808">Transferase</keyword>
<keyword evidence="3 6" id="KW-0812">Transmembrane</keyword>
<dbReference type="PANTHER" id="PTHR37693">
    <property type="entry name" value="PHOSPHATIDYLGLYCEROL LYSYLTRANSFERASE"/>
    <property type="match status" value="1"/>
</dbReference>
<reference evidence="8" key="1">
    <citation type="submission" date="2020-10" db="EMBL/GenBank/DDBJ databases">
        <authorList>
            <person name="Gilroy R."/>
        </authorList>
    </citation>
    <scope>NUCLEOTIDE SEQUENCE</scope>
    <source>
        <strain evidence="8">23406</strain>
    </source>
</reference>
<comment type="caution">
    <text evidence="8">The sequence shown here is derived from an EMBL/GenBank/DDBJ whole genome shotgun (WGS) entry which is preliminary data.</text>
</comment>
<dbReference type="NCBIfam" id="TIGR00374">
    <property type="entry name" value="flippase-like domain"/>
    <property type="match status" value="1"/>
</dbReference>
<evidence type="ECO:0000313" key="8">
    <source>
        <dbReference type="EMBL" id="HIV00032.1"/>
    </source>
</evidence>
<feature type="compositionally biased region" description="Low complexity" evidence="7">
    <location>
        <begin position="24"/>
        <end position="39"/>
    </location>
</feature>
<dbReference type="PANTHER" id="PTHR37693:SF1">
    <property type="entry name" value="INTEGRAL MEMBRANE PROTEIN"/>
    <property type="match status" value="1"/>
</dbReference>
<dbReference type="Pfam" id="PF03706">
    <property type="entry name" value="LPG_synthase_TM"/>
    <property type="match status" value="1"/>
</dbReference>
<reference evidence="8" key="2">
    <citation type="journal article" date="2021" name="PeerJ">
        <title>Extensive microbial diversity within the chicken gut microbiome revealed by metagenomics and culture.</title>
        <authorList>
            <person name="Gilroy R."/>
            <person name="Ravi A."/>
            <person name="Getino M."/>
            <person name="Pursley I."/>
            <person name="Horton D.L."/>
            <person name="Alikhan N.F."/>
            <person name="Baker D."/>
            <person name="Gharbi K."/>
            <person name="Hall N."/>
            <person name="Watson M."/>
            <person name="Adriaenssens E.M."/>
            <person name="Foster-Nyarko E."/>
            <person name="Jarju S."/>
            <person name="Secka A."/>
            <person name="Antonio M."/>
            <person name="Oren A."/>
            <person name="Chaudhuri R.R."/>
            <person name="La Ragione R."/>
            <person name="Hildebrand F."/>
            <person name="Pallen M.J."/>
        </authorList>
    </citation>
    <scope>NUCLEOTIDE SEQUENCE</scope>
    <source>
        <strain evidence="8">23406</strain>
    </source>
</reference>
<evidence type="ECO:0000256" key="2">
    <source>
        <dbReference type="ARBA" id="ARBA00022475"/>
    </source>
</evidence>
<dbReference type="GO" id="GO:0006629">
    <property type="term" value="P:lipid metabolic process"/>
    <property type="evidence" value="ECO:0007669"/>
    <property type="project" value="UniProtKB-KW"/>
</dbReference>
<dbReference type="InterPro" id="IPR022791">
    <property type="entry name" value="L-PG_synthase/AglD"/>
</dbReference>
<feature type="transmembrane region" description="Helical" evidence="6">
    <location>
        <begin position="301"/>
        <end position="324"/>
    </location>
</feature>
<dbReference type="EC" id="2.3.2.3" evidence="6"/>
<feature type="region of interest" description="Disordered" evidence="7">
    <location>
        <begin position="1"/>
        <end position="59"/>
    </location>
</feature>
<comment type="function">
    <text evidence="6">Catalyzes the transfer of a lysyl group from L-lysyl-tRNA(Lys) to membrane-bound phosphatidylglycerol (PG), which produces lysylphosphatidylglycerol (LPG), a major component of the bacterial membrane with a positive net charge. LPG synthesis contributes to bacterial virulence as it is involved in the resistance mechanism against cationic antimicrobial peptides (CAMP) produces by the host's immune system (defensins, cathelicidins) and by the competing microorganisms.</text>
</comment>
<feature type="transmembrane region" description="Helical" evidence="6">
    <location>
        <begin position="119"/>
        <end position="143"/>
    </location>
</feature>